<dbReference type="AlphaFoldDB" id="A0A133ULH8"/>
<organism evidence="1 2">
    <name type="scientific">candidate division MSBL1 archaeon SCGC-AAA259I07</name>
    <dbReference type="NCBI Taxonomy" id="1698266"/>
    <lineage>
        <taxon>Archaea</taxon>
        <taxon>Methanobacteriati</taxon>
        <taxon>Methanobacteriota</taxon>
        <taxon>candidate division MSBL1</taxon>
    </lineage>
</organism>
<protein>
    <submittedName>
        <fullName evidence="1">Uncharacterized protein</fullName>
    </submittedName>
</protein>
<accession>A0A133ULH8</accession>
<evidence type="ECO:0000313" key="2">
    <source>
        <dbReference type="Proteomes" id="UP000070155"/>
    </source>
</evidence>
<reference evidence="1 2" key="1">
    <citation type="journal article" date="2016" name="Sci. Rep.">
        <title>Metabolic traits of an uncultured archaeal lineage -MSBL1- from brine pools of the Red Sea.</title>
        <authorList>
            <person name="Mwirichia R."/>
            <person name="Alam I."/>
            <person name="Rashid M."/>
            <person name="Vinu M."/>
            <person name="Ba-Alawi W."/>
            <person name="Anthony Kamau A."/>
            <person name="Kamanda Ngugi D."/>
            <person name="Goker M."/>
            <person name="Klenk H.P."/>
            <person name="Bajic V."/>
            <person name="Stingl U."/>
        </authorList>
    </citation>
    <scope>NUCLEOTIDE SEQUENCE [LARGE SCALE GENOMIC DNA]</scope>
    <source>
        <strain evidence="1">SCGC-AAA259I07</strain>
    </source>
</reference>
<proteinExistence type="predicted"/>
<dbReference type="Proteomes" id="UP000070155">
    <property type="component" value="Unassembled WGS sequence"/>
</dbReference>
<comment type="caution">
    <text evidence="1">The sequence shown here is derived from an EMBL/GenBank/DDBJ whole genome shotgun (WGS) entry which is preliminary data.</text>
</comment>
<sequence length="187" mass="21290">MGLKDGYEAWVPYAHRGLVGFVDLVVDKNGRKFLFEFLSGVKNMEKAVKNTKLKAKIYKKAESASGSIDSYLVLKDREPNRKAVVQNEEMLKTQPFGILFFDGERTVSYSGTKERVPRVFQTRGVELETSALNYLIGKPNHEKMEEAILNLEDLPETIDRDFVEKVERYIQVKGMPPEGASALELKR</sequence>
<gene>
    <name evidence="1" type="ORF">AKJ36_01610</name>
</gene>
<name>A0A133ULH8_9EURY</name>
<keyword evidence="2" id="KW-1185">Reference proteome</keyword>
<dbReference type="EMBL" id="LHXQ01000016">
    <property type="protein sequence ID" value="KXA95063.1"/>
    <property type="molecule type" value="Genomic_DNA"/>
</dbReference>
<evidence type="ECO:0000313" key="1">
    <source>
        <dbReference type="EMBL" id="KXA95063.1"/>
    </source>
</evidence>